<dbReference type="SUPFAM" id="SSF46955">
    <property type="entry name" value="Putative DNA-binding domain"/>
    <property type="match status" value="1"/>
</dbReference>
<organism evidence="1 2">
    <name type="scientific">Mycolicibacter algericus DSM 45454</name>
    <dbReference type="NCBI Taxonomy" id="723879"/>
    <lineage>
        <taxon>Bacteria</taxon>
        <taxon>Bacillati</taxon>
        <taxon>Actinomycetota</taxon>
        <taxon>Actinomycetes</taxon>
        <taxon>Mycobacteriales</taxon>
        <taxon>Mycobacteriaceae</taxon>
        <taxon>Mycolicibacter</taxon>
    </lineage>
</organism>
<evidence type="ECO:0000313" key="1">
    <source>
        <dbReference type="EMBL" id="OQZ94659.1"/>
    </source>
</evidence>
<keyword evidence="2" id="KW-1185">Reference proteome</keyword>
<dbReference type="Proteomes" id="UP000192693">
    <property type="component" value="Unassembled WGS sequence"/>
</dbReference>
<dbReference type="InterPro" id="IPR009061">
    <property type="entry name" value="DNA-bd_dom_put_sf"/>
</dbReference>
<proteinExistence type="predicted"/>
<reference evidence="1 2" key="1">
    <citation type="submission" date="2016-12" db="EMBL/GenBank/DDBJ databases">
        <title>The new phylogeny of genus Mycobacterium.</title>
        <authorList>
            <person name="Tortoli E."/>
            <person name="Trovato A."/>
            <person name="Cirillo D.M."/>
        </authorList>
    </citation>
    <scope>NUCLEOTIDE SEQUENCE [LARGE SCALE GENOMIC DNA]</scope>
    <source>
        <strain evidence="1 2">DSM 45454</strain>
    </source>
</reference>
<dbReference type="EMBL" id="MVHC01000026">
    <property type="protein sequence ID" value="OQZ94659.1"/>
    <property type="molecule type" value="Genomic_DNA"/>
</dbReference>
<gene>
    <name evidence="1" type="ORF">BST10_18050</name>
</gene>
<evidence type="ECO:0008006" key="3">
    <source>
        <dbReference type="Google" id="ProtNLM"/>
    </source>
</evidence>
<name>A0ABX3RKM6_MYCAL</name>
<evidence type="ECO:0000313" key="2">
    <source>
        <dbReference type="Proteomes" id="UP000192693"/>
    </source>
</evidence>
<comment type="caution">
    <text evidence="1">The sequence shown here is derived from an EMBL/GenBank/DDBJ whole genome shotgun (WGS) entry which is preliminary data.</text>
</comment>
<protein>
    <recommendedName>
        <fullName evidence="3">Helix-turn-helix domain-containing protein</fullName>
    </recommendedName>
</protein>
<sequence>MRRDLGGKLSYTEDPVWRDAEAEEFIGVSPGTLAAWRNRRNKNQPAWLTVGSRAIRYRRSELIAWLDANTVRPGGSAR</sequence>
<accession>A0ABX3RKM6</accession>